<feature type="domain" description="Histidine kinase" evidence="10">
    <location>
        <begin position="270"/>
        <end position="492"/>
    </location>
</feature>
<feature type="domain" description="Response regulatory" evidence="11">
    <location>
        <begin position="511"/>
        <end position="627"/>
    </location>
</feature>
<evidence type="ECO:0000256" key="3">
    <source>
        <dbReference type="ARBA" id="ARBA00022553"/>
    </source>
</evidence>
<keyword evidence="5" id="KW-0547">Nucleotide-binding</keyword>
<dbReference type="InterPro" id="IPR036890">
    <property type="entry name" value="HATPase_C_sf"/>
</dbReference>
<dbReference type="Pfam" id="PF00989">
    <property type="entry name" value="PAS"/>
    <property type="match status" value="1"/>
</dbReference>
<dbReference type="Gene3D" id="3.30.450.20">
    <property type="entry name" value="PAS domain"/>
    <property type="match status" value="1"/>
</dbReference>
<dbReference type="Pfam" id="PF00072">
    <property type="entry name" value="Response_reg"/>
    <property type="match status" value="2"/>
</dbReference>
<keyword evidence="7" id="KW-0067">ATP-binding</keyword>
<dbReference type="SMART" id="SM00387">
    <property type="entry name" value="HATPase_c"/>
    <property type="match status" value="1"/>
</dbReference>
<dbReference type="NCBIfam" id="TIGR00229">
    <property type="entry name" value="sensory_box"/>
    <property type="match status" value="1"/>
</dbReference>
<evidence type="ECO:0000256" key="7">
    <source>
        <dbReference type="ARBA" id="ARBA00022840"/>
    </source>
</evidence>
<protein>
    <recommendedName>
        <fullName evidence="2">histidine kinase</fullName>
        <ecNumber evidence="2">2.7.13.3</ecNumber>
    </recommendedName>
</protein>
<evidence type="ECO:0000259" key="10">
    <source>
        <dbReference type="PROSITE" id="PS50109"/>
    </source>
</evidence>
<gene>
    <name evidence="13" type="ordered locus">Anacy_3561</name>
</gene>
<dbReference type="PANTHER" id="PTHR43065:SF46">
    <property type="entry name" value="C4-DICARBOXYLATE TRANSPORT SENSOR PROTEIN DCTB"/>
    <property type="match status" value="1"/>
</dbReference>
<dbReference type="SUPFAM" id="SSF55874">
    <property type="entry name" value="ATPase domain of HSP90 chaperone/DNA topoisomerase II/histidine kinase"/>
    <property type="match status" value="1"/>
</dbReference>
<dbReference type="OrthoDB" id="9788063at2"/>
<dbReference type="SUPFAM" id="SSF52172">
    <property type="entry name" value="CheY-like"/>
    <property type="match status" value="2"/>
</dbReference>
<dbReference type="InterPro" id="IPR013767">
    <property type="entry name" value="PAS_fold"/>
</dbReference>
<dbReference type="InterPro" id="IPR036097">
    <property type="entry name" value="HisK_dim/P_sf"/>
</dbReference>
<dbReference type="Proteomes" id="UP000010474">
    <property type="component" value="Chromosome"/>
</dbReference>
<keyword evidence="3 9" id="KW-0597">Phosphoprotein</keyword>
<dbReference type="CDD" id="cd00082">
    <property type="entry name" value="HisKA"/>
    <property type="match status" value="1"/>
</dbReference>
<dbReference type="InterPro" id="IPR011006">
    <property type="entry name" value="CheY-like_superfamily"/>
</dbReference>
<dbReference type="PROSITE" id="PS50109">
    <property type="entry name" value="HIS_KIN"/>
    <property type="match status" value="1"/>
</dbReference>
<dbReference type="InterPro" id="IPR000014">
    <property type="entry name" value="PAS"/>
</dbReference>
<evidence type="ECO:0000256" key="1">
    <source>
        <dbReference type="ARBA" id="ARBA00000085"/>
    </source>
</evidence>
<dbReference type="PROSITE" id="PS50112">
    <property type="entry name" value="PAS"/>
    <property type="match status" value="1"/>
</dbReference>
<dbReference type="eggNOG" id="COG4191">
    <property type="taxonomic scope" value="Bacteria"/>
</dbReference>
<evidence type="ECO:0000259" key="11">
    <source>
        <dbReference type="PROSITE" id="PS50110"/>
    </source>
</evidence>
<evidence type="ECO:0000256" key="8">
    <source>
        <dbReference type="ARBA" id="ARBA00023012"/>
    </source>
</evidence>
<feature type="modified residue" description="4-aspartylphosphate" evidence="9">
    <location>
        <position position="562"/>
    </location>
</feature>
<dbReference type="PATRIC" id="fig|272123.3.peg.3872"/>
<dbReference type="GO" id="GO:0000155">
    <property type="term" value="F:phosphorelay sensor kinase activity"/>
    <property type="evidence" value="ECO:0007669"/>
    <property type="project" value="InterPro"/>
</dbReference>
<reference evidence="14" key="1">
    <citation type="journal article" date="2013" name="Proc. Natl. Acad. Sci. U.S.A.">
        <title>Improving the coverage of the cyanobacterial phylum using diversity-driven genome sequencing.</title>
        <authorList>
            <person name="Shih P.M."/>
            <person name="Wu D."/>
            <person name="Latifi A."/>
            <person name="Axen S.D."/>
            <person name="Fewer D.P."/>
            <person name="Talla E."/>
            <person name="Calteau A."/>
            <person name="Cai F."/>
            <person name="Tandeau de Marsac N."/>
            <person name="Rippka R."/>
            <person name="Herdman M."/>
            <person name="Sivonen K."/>
            <person name="Coursin T."/>
            <person name="Laurent T."/>
            <person name="Goodwin L."/>
            <person name="Nolan M."/>
            <person name="Davenport K.W."/>
            <person name="Han C.S."/>
            <person name="Rubin E.M."/>
            <person name="Eisen J.A."/>
            <person name="Woyke T."/>
            <person name="Gugger M."/>
            <person name="Kerfeld C.A."/>
        </authorList>
    </citation>
    <scope>NUCLEOTIDE SEQUENCE [LARGE SCALE GENOMIC DNA]</scope>
    <source>
        <strain evidence="14">ATCC 27899 / PCC 7122</strain>
    </source>
</reference>
<accession>K9ZID2</accession>
<dbReference type="SUPFAM" id="SSF47384">
    <property type="entry name" value="Homodimeric domain of signal transducing histidine kinase"/>
    <property type="match status" value="1"/>
</dbReference>
<dbReference type="HOGENOM" id="CLU_000445_114_51_3"/>
<dbReference type="EMBL" id="CP003659">
    <property type="protein sequence ID" value="AFZ58956.1"/>
    <property type="molecule type" value="Genomic_DNA"/>
</dbReference>
<dbReference type="PANTHER" id="PTHR43065">
    <property type="entry name" value="SENSOR HISTIDINE KINASE"/>
    <property type="match status" value="1"/>
</dbReference>
<dbReference type="InterPro" id="IPR005467">
    <property type="entry name" value="His_kinase_dom"/>
</dbReference>
<name>K9ZID2_ANACC</name>
<dbReference type="KEGG" id="acy:Anacy_3561"/>
<dbReference type="GO" id="GO:0006355">
    <property type="term" value="P:regulation of DNA-templated transcription"/>
    <property type="evidence" value="ECO:0007669"/>
    <property type="project" value="InterPro"/>
</dbReference>
<dbReference type="PRINTS" id="PR00344">
    <property type="entry name" value="BCTRLSENSOR"/>
</dbReference>
<evidence type="ECO:0000256" key="5">
    <source>
        <dbReference type="ARBA" id="ARBA00022741"/>
    </source>
</evidence>
<dbReference type="SMART" id="SM00091">
    <property type="entry name" value="PAS"/>
    <property type="match status" value="1"/>
</dbReference>
<dbReference type="InterPro" id="IPR003594">
    <property type="entry name" value="HATPase_dom"/>
</dbReference>
<feature type="domain" description="PAS" evidence="12">
    <location>
        <begin position="133"/>
        <end position="203"/>
    </location>
</feature>
<keyword evidence="14" id="KW-1185">Reference proteome</keyword>
<dbReference type="STRING" id="272123.Anacy_3561"/>
<keyword evidence="4 13" id="KW-0808">Transferase</keyword>
<dbReference type="SMART" id="SM00448">
    <property type="entry name" value="REC"/>
    <property type="match status" value="2"/>
</dbReference>
<evidence type="ECO:0000259" key="12">
    <source>
        <dbReference type="PROSITE" id="PS50112"/>
    </source>
</evidence>
<organism evidence="13 14">
    <name type="scientific">Anabaena cylindrica (strain ATCC 27899 / PCC 7122)</name>
    <dbReference type="NCBI Taxonomy" id="272123"/>
    <lineage>
        <taxon>Bacteria</taxon>
        <taxon>Bacillati</taxon>
        <taxon>Cyanobacteriota</taxon>
        <taxon>Cyanophyceae</taxon>
        <taxon>Nostocales</taxon>
        <taxon>Nostocaceae</taxon>
        <taxon>Anabaena</taxon>
    </lineage>
</organism>
<evidence type="ECO:0000256" key="9">
    <source>
        <dbReference type="PROSITE-ProRule" id="PRU00169"/>
    </source>
</evidence>
<dbReference type="SMART" id="SM00388">
    <property type="entry name" value="HisKA"/>
    <property type="match status" value="1"/>
</dbReference>
<dbReference type="InterPro" id="IPR003661">
    <property type="entry name" value="HisK_dim/P_dom"/>
</dbReference>
<dbReference type="eggNOG" id="COG0745">
    <property type="taxonomic scope" value="Bacteria"/>
</dbReference>
<dbReference type="GO" id="GO:0005524">
    <property type="term" value="F:ATP binding"/>
    <property type="evidence" value="ECO:0007669"/>
    <property type="project" value="UniProtKB-KW"/>
</dbReference>
<dbReference type="AlphaFoldDB" id="K9ZID2"/>
<dbReference type="CDD" id="cd17546">
    <property type="entry name" value="REC_hyHK_CKI1_RcsC-like"/>
    <property type="match status" value="1"/>
</dbReference>
<evidence type="ECO:0000313" key="13">
    <source>
        <dbReference type="EMBL" id="AFZ58956.1"/>
    </source>
</evidence>
<evidence type="ECO:0000256" key="4">
    <source>
        <dbReference type="ARBA" id="ARBA00022679"/>
    </source>
</evidence>
<feature type="domain" description="Response regulatory" evidence="11">
    <location>
        <begin position="7"/>
        <end position="124"/>
    </location>
</feature>
<dbReference type="RefSeq" id="WP_015215578.1">
    <property type="nucleotide sequence ID" value="NC_019771.1"/>
</dbReference>
<dbReference type="Gene3D" id="3.40.50.2300">
    <property type="match status" value="2"/>
</dbReference>
<dbReference type="InterPro" id="IPR004358">
    <property type="entry name" value="Sig_transdc_His_kin-like_C"/>
</dbReference>
<dbReference type="CDD" id="cd00156">
    <property type="entry name" value="REC"/>
    <property type="match status" value="1"/>
</dbReference>
<dbReference type="PROSITE" id="PS50110">
    <property type="entry name" value="RESPONSE_REGULATORY"/>
    <property type="match status" value="2"/>
</dbReference>
<sequence>MNDSLIKVLLIDDDEDDYILTRDWFSEFQVAACELEWVNSYPVARKAIAQHQHDIYLVDYRLGAHNGLELLREAIDKGSTSPLILLTGQGDREIDLEAMKAGAVDYLEKSQLTAPLLERSIRYAIERKQTEQKIRQQAALLDVATDAIFVGDLNDQILYWNQAAKHLYGWSTEEALKKKIHHLCPEKKLSQLSKALITIIKNGSWKGELAQTTKCGKEIIVESRWTLVPAYGKNPQSILVVNTDITQKKQLEQQFLRAQRLESIGTLASGITHDLNNVLAPILMTAQLLETQVQDERSRRLIPILINNAKRGANLVKQVLSFARGLDGDRTLVQLKHLLIEIQQIIKETFPKTIEIITQIPQTLWTVSGDATQLHQVLMNLCVNARDAMPNGGTLKITAENLLIDENYAQMHIEAQAKPYIVITVTDTGIGIQPTIIDRIFEPFFTTKEFGQGTGLGLSTVLGIVKSHGGFINVNSEDKKGSQFKVYLPAQDTTETIEAPEIFFPQGNGELILVVDDEAAIRDITKTSLENYTYKVITAHDGIEAIALYVEHRDKISLVLIDMIMPCMDGITSIRTLQKINPEVKIIAVSGLVSSDKVNAAYNMGVKAFLCKPFTANQLLQTIKTVISCDSSN</sequence>
<dbReference type="SUPFAM" id="SSF55785">
    <property type="entry name" value="PYP-like sensor domain (PAS domain)"/>
    <property type="match status" value="1"/>
</dbReference>
<dbReference type="Pfam" id="PF02518">
    <property type="entry name" value="HATPase_c"/>
    <property type="match status" value="1"/>
</dbReference>
<proteinExistence type="predicted"/>
<dbReference type="InterPro" id="IPR001789">
    <property type="entry name" value="Sig_transdc_resp-reg_receiver"/>
</dbReference>
<dbReference type="Pfam" id="PF00512">
    <property type="entry name" value="HisKA"/>
    <property type="match status" value="1"/>
</dbReference>
<evidence type="ECO:0000256" key="2">
    <source>
        <dbReference type="ARBA" id="ARBA00012438"/>
    </source>
</evidence>
<dbReference type="Gene3D" id="3.30.565.10">
    <property type="entry name" value="Histidine kinase-like ATPase, C-terminal domain"/>
    <property type="match status" value="1"/>
</dbReference>
<evidence type="ECO:0000256" key="6">
    <source>
        <dbReference type="ARBA" id="ARBA00022777"/>
    </source>
</evidence>
<comment type="catalytic activity">
    <reaction evidence="1">
        <text>ATP + protein L-histidine = ADP + protein N-phospho-L-histidine.</text>
        <dbReference type="EC" id="2.7.13.3"/>
    </reaction>
</comment>
<dbReference type="CDD" id="cd00130">
    <property type="entry name" value="PAS"/>
    <property type="match status" value="1"/>
</dbReference>
<feature type="modified residue" description="4-aspartylphosphate" evidence="9">
    <location>
        <position position="59"/>
    </location>
</feature>
<evidence type="ECO:0000313" key="14">
    <source>
        <dbReference type="Proteomes" id="UP000010474"/>
    </source>
</evidence>
<dbReference type="EC" id="2.7.13.3" evidence="2"/>
<keyword evidence="6 13" id="KW-0418">Kinase</keyword>
<keyword evidence="8" id="KW-0902">Two-component regulatory system</keyword>
<dbReference type="Gene3D" id="1.10.287.130">
    <property type="match status" value="1"/>
</dbReference>
<dbReference type="InterPro" id="IPR035965">
    <property type="entry name" value="PAS-like_dom_sf"/>
</dbReference>